<dbReference type="AlphaFoldDB" id="A0A914E2G5"/>
<dbReference type="GO" id="GO:0004190">
    <property type="term" value="F:aspartic-type endopeptidase activity"/>
    <property type="evidence" value="ECO:0007669"/>
    <property type="project" value="InterPro"/>
</dbReference>
<feature type="region of interest" description="Disordered" evidence="2">
    <location>
        <begin position="396"/>
        <end position="415"/>
    </location>
</feature>
<proteinExistence type="inferred from homology"/>
<evidence type="ECO:0000313" key="6">
    <source>
        <dbReference type="WBParaSite" id="ACRNAN_scaffold5132.g31533.t1"/>
    </source>
</evidence>
<dbReference type="Proteomes" id="UP000887540">
    <property type="component" value="Unplaced"/>
</dbReference>
<dbReference type="Pfam" id="PF00026">
    <property type="entry name" value="Asp"/>
    <property type="match status" value="1"/>
</dbReference>
<dbReference type="Gene3D" id="2.40.70.10">
    <property type="entry name" value="Acid Proteases"/>
    <property type="match status" value="2"/>
</dbReference>
<feature type="domain" description="Peptidase A1" evidence="4">
    <location>
        <begin position="34"/>
        <end position="336"/>
    </location>
</feature>
<evidence type="ECO:0000313" key="5">
    <source>
        <dbReference type="Proteomes" id="UP000887540"/>
    </source>
</evidence>
<dbReference type="PANTHER" id="PTHR47966:SF45">
    <property type="entry name" value="PEPTIDASE A1 DOMAIN-CONTAINING PROTEIN"/>
    <property type="match status" value="1"/>
</dbReference>
<dbReference type="SUPFAM" id="SSF50630">
    <property type="entry name" value="Acid proteases"/>
    <property type="match status" value="1"/>
</dbReference>
<dbReference type="GO" id="GO:0006508">
    <property type="term" value="P:proteolysis"/>
    <property type="evidence" value="ECO:0007669"/>
    <property type="project" value="InterPro"/>
</dbReference>
<dbReference type="InterPro" id="IPR021109">
    <property type="entry name" value="Peptidase_aspartic_dom_sf"/>
</dbReference>
<dbReference type="PRINTS" id="PR00792">
    <property type="entry name" value="PEPSIN"/>
</dbReference>
<dbReference type="InterPro" id="IPR034164">
    <property type="entry name" value="Pepsin-like_dom"/>
</dbReference>
<evidence type="ECO:0000256" key="1">
    <source>
        <dbReference type="ARBA" id="ARBA00007447"/>
    </source>
</evidence>
<sequence>MKLLWTLILLGLTSAAPTKQIIQSTIGATEPGLFVVNVTIGTPKQQFIVQLSIQNNGLYIQDKSCSNYCNHTFDSSKSSTYRFVSQNTSGDYNYTIGQDIVNLGLSPNLLPIPNTIFEQDTISYYADGVLGLGLGNTGGLGLIGNNLPILVNAYNQGVVDQPIYTIYVRKNIQNGDAGVITYGGVDSTNCGSMIAYQPLANYENYIIEFSDISYGSYANSSTYTTIVDSTYDGISGPASVIDSMAKVVGATPNQIYYYQVDCDKKLPSFTFMIGGKQYTIDSNHQIGAKNTKFPLTNMCEWKFFRYSEDGLWMFGGPFAKSYCNIYDPGNKRVGFALPKDSFSTISTTHGTQGVDQNTVTHGTHGVDQNTVTHRTQGVDQNTVTHRTQGVDQNTVTYGTHGVDQNTVTPSTQGADQTSRNSIVLLSILFIFLNFI</sequence>
<dbReference type="GO" id="GO:0005764">
    <property type="term" value="C:lysosome"/>
    <property type="evidence" value="ECO:0007669"/>
    <property type="project" value="TreeGrafter"/>
</dbReference>
<feature type="chain" id="PRO_5036696388" evidence="3">
    <location>
        <begin position="16"/>
        <end position="435"/>
    </location>
</feature>
<dbReference type="PROSITE" id="PS51767">
    <property type="entry name" value="PEPTIDASE_A1"/>
    <property type="match status" value="1"/>
</dbReference>
<evidence type="ECO:0000256" key="3">
    <source>
        <dbReference type="SAM" id="SignalP"/>
    </source>
</evidence>
<comment type="similarity">
    <text evidence="1">Belongs to the peptidase A1 family.</text>
</comment>
<reference evidence="6" key="1">
    <citation type="submission" date="2022-11" db="UniProtKB">
        <authorList>
            <consortium name="WormBaseParasite"/>
        </authorList>
    </citation>
    <scope>IDENTIFICATION</scope>
</reference>
<name>A0A914E2G5_9BILA</name>
<dbReference type="PANTHER" id="PTHR47966">
    <property type="entry name" value="BETA-SITE APP-CLEAVING ENZYME, ISOFORM A-RELATED"/>
    <property type="match status" value="1"/>
</dbReference>
<dbReference type="WBParaSite" id="ACRNAN_scaffold5132.g31533.t1">
    <property type="protein sequence ID" value="ACRNAN_scaffold5132.g31533.t1"/>
    <property type="gene ID" value="ACRNAN_scaffold5132.g31533"/>
</dbReference>
<evidence type="ECO:0000259" key="4">
    <source>
        <dbReference type="PROSITE" id="PS51767"/>
    </source>
</evidence>
<accession>A0A914E2G5</accession>
<organism evidence="5 6">
    <name type="scientific">Acrobeloides nanus</name>
    <dbReference type="NCBI Taxonomy" id="290746"/>
    <lineage>
        <taxon>Eukaryota</taxon>
        <taxon>Metazoa</taxon>
        <taxon>Ecdysozoa</taxon>
        <taxon>Nematoda</taxon>
        <taxon>Chromadorea</taxon>
        <taxon>Rhabditida</taxon>
        <taxon>Tylenchina</taxon>
        <taxon>Cephalobomorpha</taxon>
        <taxon>Cephaloboidea</taxon>
        <taxon>Cephalobidae</taxon>
        <taxon>Acrobeloides</taxon>
    </lineage>
</organism>
<keyword evidence="3" id="KW-0732">Signal</keyword>
<feature type="signal peptide" evidence="3">
    <location>
        <begin position="1"/>
        <end position="15"/>
    </location>
</feature>
<dbReference type="CDD" id="cd05471">
    <property type="entry name" value="pepsin_like"/>
    <property type="match status" value="1"/>
</dbReference>
<keyword evidence="5" id="KW-1185">Reference proteome</keyword>
<dbReference type="InterPro" id="IPR033121">
    <property type="entry name" value="PEPTIDASE_A1"/>
</dbReference>
<evidence type="ECO:0000256" key="2">
    <source>
        <dbReference type="SAM" id="MobiDB-lite"/>
    </source>
</evidence>
<dbReference type="InterPro" id="IPR001461">
    <property type="entry name" value="Aspartic_peptidase_A1"/>
</dbReference>
<protein>
    <submittedName>
        <fullName evidence="6">Peptidase A1 domain-containing protein</fullName>
    </submittedName>
</protein>